<dbReference type="SFLD" id="SFLDS00055">
    <property type="entry name" value="Pyruvoyl-Dependent_Histidine/A"/>
    <property type="match status" value="1"/>
</dbReference>
<dbReference type="InterPro" id="IPR016105">
    <property type="entry name" value="Pyr-dep_his/arg-deCO2ase_sand"/>
</dbReference>
<dbReference type="NCBIfam" id="TIGR00286">
    <property type="entry name" value="pyruvoyl-dependent arginine decarboxylase"/>
    <property type="match status" value="1"/>
</dbReference>
<gene>
    <name evidence="7" type="primary">pdaD</name>
    <name evidence="7" type="ORF">SCFA_300006</name>
</gene>
<dbReference type="Gene3D" id="3.50.20.10">
    <property type="entry name" value="Pyruvoyl-Dependent Histidine Decarboxylase, subunit B"/>
    <property type="match status" value="1"/>
</dbReference>
<evidence type="ECO:0000256" key="3">
    <source>
        <dbReference type="ARBA" id="ARBA00022793"/>
    </source>
</evidence>
<dbReference type="GO" id="GO:0006527">
    <property type="term" value="P:L-arginine catabolic process"/>
    <property type="evidence" value="ECO:0007669"/>
    <property type="project" value="InterPro"/>
</dbReference>
<reference evidence="7" key="1">
    <citation type="submission" date="2019-03" db="EMBL/GenBank/DDBJ databases">
        <authorList>
            <person name="Hao L."/>
        </authorList>
    </citation>
    <scope>NUCLEOTIDE SEQUENCE</scope>
</reference>
<evidence type="ECO:0000313" key="7">
    <source>
        <dbReference type="EMBL" id="VFU14693.1"/>
    </source>
</evidence>
<protein>
    <recommendedName>
        <fullName evidence="2">arginine decarboxylase</fullName>
        <ecNumber evidence="2">4.1.1.19</ecNumber>
    </recommendedName>
</protein>
<keyword evidence="4 7" id="KW-0456">Lyase</keyword>
<evidence type="ECO:0000256" key="6">
    <source>
        <dbReference type="ARBA" id="ARBA00049309"/>
    </source>
</evidence>
<organism evidence="7">
    <name type="scientific">anaerobic digester metagenome</name>
    <dbReference type="NCBI Taxonomy" id="1263854"/>
    <lineage>
        <taxon>unclassified sequences</taxon>
        <taxon>metagenomes</taxon>
        <taxon>ecological metagenomes</taxon>
    </lineage>
</organism>
<dbReference type="AlphaFoldDB" id="A0A485M629"/>
<sequence>MIIRTPSTYFITSGSSEGFSRLNAFDGALLASGVGNVNLLKMSSICPPRARQVSSVNLPQGSLVPVAYAEIVSEKPGDVISAGVALALPEDEDHAGLIMEYSGIGTKDQIEQQVRRMAEEGMKMRGKAIREIKSTAVEHRVVKCGCAFAAVVLWE</sequence>
<proteinExistence type="inferred from homology"/>
<accession>A0A485M629</accession>
<dbReference type="HAMAP" id="MF_01404">
    <property type="entry name" value="PvlArgDC"/>
    <property type="match status" value="1"/>
</dbReference>
<dbReference type="EMBL" id="CAADRM010000093">
    <property type="protein sequence ID" value="VFU14693.1"/>
    <property type="molecule type" value="Genomic_DNA"/>
</dbReference>
<dbReference type="GO" id="GO:0008792">
    <property type="term" value="F:arginine decarboxylase activity"/>
    <property type="evidence" value="ECO:0007669"/>
    <property type="project" value="UniProtKB-EC"/>
</dbReference>
<dbReference type="InterPro" id="IPR016104">
    <property type="entry name" value="Pyr-dep_his/arg-deCO2ase"/>
</dbReference>
<evidence type="ECO:0000256" key="2">
    <source>
        <dbReference type="ARBA" id="ARBA00012426"/>
    </source>
</evidence>
<dbReference type="SFLD" id="SFLDG01170">
    <property type="entry name" value="Pyruvoyl-dependent_arginine_de"/>
    <property type="match status" value="1"/>
</dbReference>
<dbReference type="PANTHER" id="PTHR40438">
    <property type="entry name" value="PYRUVOYL-DEPENDENT ARGININE DECARBOXYLASE"/>
    <property type="match status" value="1"/>
</dbReference>
<dbReference type="Gene3D" id="3.30.60.30">
    <property type="match status" value="1"/>
</dbReference>
<dbReference type="Pfam" id="PF01862">
    <property type="entry name" value="PvlArgDC"/>
    <property type="match status" value="1"/>
</dbReference>
<dbReference type="InterPro" id="IPR002724">
    <property type="entry name" value="Pyruvoyl-dep_arg_deCO2ase"/>
</dbReference>
<keyword evidence="5" id="KW-0670">Pyruvate</keyword>
<keyword evidence="3" id="KW-0210">Decarboxylase</keyword>
<dbReference type="SFLD" id="SFLDF00471">
    <property type="entry name" value="Pyruvoyl-dependent_arginine_de"/>
    <property type="match status" value="1"/>
</dbReference>
<dbReference type="PIRSF" id="PIRSF005216">
    <property type="entry name" value="Pyruvoyl-dep_arg_deCO2ase"/>
    <property type="match status" value="1"/>
</dbReference>
<dbReference type="EC" id="4.1.1.19" evidence="2"/>
<dbReference type="SUPFAM" id="SSF56271">
    <property type="entry name" value="Pyruvoyl-dependent histidine and arginine decarboxylases"/>
    <property type="match status" value="1"/>
</dbReference>
<comment type="catalytic activity">
    <reaction evidence="6">
        <text>L-arginine + H(+) = agmatine + CO2</text>
        <dbReference type="Rhea" id="RHEA:17641"/>
        <dbReference type="ChEBI" id="CHEBI:15378"/>
        <dbReference type="ChEBI" id="CHEBI:16526"/>
        <dbReference type="ChEBI" id="CHEBI:32682"/>
        <dbReference type="ChEBI" id="CHEBI:58145"/>
        <dbReference type="EC" id="4.1.1.19"/>
    </reaction>
</comment>
<comment type="cofactor">
    <cofactor evidence="1">
        <name>pyruvate</name>
        <dbReference type="ChEBI" id="CHEBI:15361"/>
    </cofactor>
</comment>
<dbReference type="PANTHER" id="PTHR40438:SF1">
    <property type="entry name" value="PYRUVOYL-DEPENDENT ARGININE DECARBOXYLASE"/>
    <property type="match status" value="1"/>
</dbReference>
<name>A0A485M629_9ZZZZ</name>
<evidence type="ECO:0000256" key="4">
    <source>
        <dbReference type="ARBA" id="ARBA00023239"/>
    </source>
</evidence>
<evidence type="ECO:0000256" key="1">
    <source>
        <dbReference type="ARBA" id="ARBA00001928"/>
    </source>
</evidence>
<evidence type="ECO:0000256" key="5">
    <source>
        <dbReference type="ARBA" id="ARBA00023317"/>
    </source>
</evidence>